<dbReference type="InterPro" id="IPR051673">
    <property type="entry name" value="SSDNA_exonuclease_RecJ"/>
</dbReference>
<evidence type="ECO:0000256" key="3">
    <source>
        <dbReference type="ARBA" id="ARBA00022722"/>
    </source>
</evidence>
<keyword evidence="3" id="KW-0540">Nuclease</keyword>
<dbReference type="GO" id="GO:0008409">
    <property type="term" value="F:5'-3' exonuclease activity"/>
    <property type="evidence" value="ECO:0007669"/>
    <property type="project" value="InterPro"/>
</dbReference>
<evidence type="ECO:0000259" key="6">
    <source>
        <dbReference type="Pfam" id="PF01368"/>
    </source>
</evidence>
<sequence length="561" mass="61491">MSDLVTNLLSKRGITSAEEVERFLNPGYERDTHSPFLLEGMERAVSRVFAAMAQNEHIAVYADFDCDGIPGAAVLWDFFKKVGYENFEVYIPHRDREGYGFHTEAIEELSKEGVSLIITVDVGTNALGAIAFAKTCLPAGREKGIDVIVTDHHEVTGALPECVAVLNPKMADYPFRDLCGAAVAFKLVQAMLAEGKKRSLEAFTKIPEGWEKWLLDMVALATIADLVPLVGENRVLAHFGLKVLRKSQRPGILALVNRLRLRGRELTEDDIAFSIAPRINAASRMDEPELAFRLLTTPDSREADRLAAHLEELNAKRKTAVAAIVKVAKRTARTRFRSDERIIVLGSPEWKPALMGLVANSIMEDRGGVVCMWGRDAMGRIKGSCRSDGSLSVVELFASARDAFVEFGGHARSGGFTVSHEKVHKLHEALVAASSSLAITGVEVRESDARIALSELTESLFDDVSRLAPFGIGNPKPVFLVSSITVSSIRRFGRDNNHVEVMVSCEHTGSFMRTFDFFNSPEGFMHTPAVGNAIRLLATVEKDNYRGGIALRLADVLPASP</sequence>
<dbReference type="Pfam" id="PF01368">
    <property type="entry name" value="DHH"/>
    <property type="match status" value="1"/>
</dbReference>
<gene>
    <name evidence="9" type="ORF">A2853_01335</name>
</gene>
<dbReference type="InterPro" id="IPR041122">
    <property type="entry name" value="RecJ_OB"/>
</dbReference>
<dbReference type="GO" id="GO:0006310">
    <property type="term" value="P:DNA recombination"/>
    <property type="evidence" value="ECO:0007669"/>
    <property type="project" value="InterPro"/>
</dbReference>
<dbReference type="InterPro" id="IPR004610">
    <property type="entry name" value="RecJ"/>
</dbReference>
<evidence type="ECO:0000259" key="7">
    <source>
        <dbReference type="Pfam" id="PF02272"/>
    </source>
</evidence>
<dbReference type="Proteomes" id="UP000177958">
    <property type="component" value="Unassembled WGS sequence"/>
</dbReference>
<dbReference type="Gene3D" id="3.10.310.30">
    <property type="match status" value="1"/>
</dbReference>
<dbReference type="SUPFAM" id="SSF64182">
    <property type="entry name" value="DHH phosphoesterases"/>
    <property type="match status" value="1"/>
</dbReference>
<evidence type="ECO:0000256" key="5">
    <source>
        <dbReference type="ARBA" id="ARBA00022839"/>
    </source>
</evidence>
<dbReference type="InterPro" id="IPR001667">
    <property type="entry name" value="DDH_dom"/>
</dbReference>
<dbReference type="GO" id="GO:0006281">
    <property type="term" value="P:DNA repair"/>
    <property type="evidence" value="ECO:0007669"/>
    <property type="project" value="InterPro"/>
</dbReference>
<dbReference type="Pfam" id="PF02272">
    <property type="entry name" value="DHHA1"/>
    <property type="match status" value="1"/>
</dbReference>
<feature type="domain" description="DHHA1" evidence="7">
    <location>
        <begin position="341"/>
        <end position="430"/>
    </location>
</feature>
<accession>A0A1F6D9V9</accession>
<keyword evidence="5 9" id="KW-0269">Exonuclease</keyword>
<evidence type="ECO:0000256" key="1">
    <source>
        <dbReference type="ARBA" id="ARBA00005915"/>
    </source>
</evidence>
<evidence type="ECO:0000313" key="10">
    <source>
        <dbReference type="Proteomes" id="UP000177958"/>
    </source>
</evidence>
<organism evidence="9 10">
    <name type="scientific">Candidatus Kaiserbacteria bacterium RIFCSPHIGHO2_01_FULL_55_17</name>
    <dbReference type="NCBI Taxonomy" id="1798484"/>
    <lineage>
        <taxon>Bacteria</taxon>
        <taxon>Candidatus Kaiseribacteriota</taxon>
    </lineage>
</organism>
<evidence type="ECO:0000256" key="2">
    <source>
        <dbReference type="ARBA" id="ARBA00019841"/>
    </source>
</evidence>
<dbReference type="PANTHER" id="PTHR30255:SF2">
    <property type="entry name" value="SINGLE-STRANDED-DNA-SPECIFIC EXONUCLEASE RECJ"/>
    <property type="match status" value="1"/>
</dbReference>
<dbReference type="NCBIfam" id="TIGR00644">
    <property type="entry name" value="recJ"/>
    <property type="match status" value="1"/>
</dbReference>
<name>A0A1F6D9V9_9BACT</name>
<dbReference type="EMBL" id="MFKX01000006">
    <property type="protein sequence ID" value="OGG58141.1"/>
    <property type="molecule type" value="Genomic_DNA"/>
</dbReference>
<dbReference type="Pfam" id="PF17768">
    <property type="entry name" value="RecJ_OB"/>
    <property type="match status" value="1"/>
</dbReference>
<dbReference type="AlphaFoldDB" id="A0A1F6D9V9"/>
<dbReference type="PANTHER" id="PTHR30255">
    <property type="entry name" value="SINGLE-STRANDED-DNA-SPECIFIC EXONUCLEASE RECJ"/>
    <property type="match status" value="1"/>
</dbReference>
<evidence type="ECO:0000259" key="8">
    <source>
        <dbReference type="Pfam" id="PF17768"/>
    </source>
</evidence>
<protein>
    <recommendedName>
        <fullName evidence="2">Single-stranded-DNA-specific exonuclease RecJ</fullName>
    </recommendedName>
</protein>
<comment type="similarity">
    <text evidence="1">Belongs to the RecJ family.</text>
</comment>
<evidence type="ECO:0000256" key="4">
    <source>
        <dbReference type="ARBA" id="ARBA00022801"/>
    </source>
</evidence>
<evidence type="ECO:0000313" key="9">
    <source>
        <dbReference type="EMBL" id="OGG58141.1"/>
    </source>
</evidence>
<dbReference type="InterPro" id="IPR003156">
    <property type="entry name" value="DHHA1_dom"/>
</dbReference>
<feature type="domain" description="RecJ OB" evidence="8">
    <location>
        <begin position="448"/>
        <end position="551"/>
    </location>
</feature>
<comment type="caution">
    <text evidence="9">The sequence shown here is derived from an EMBL/GenBank/DDBJ whole genome shotgun (WGS) entry which is preliminary data.</text>
</comment>
<reference evidence="9 10" key="1">
    <citation type="journal article" date="2016" name="Nat. Commun.">
        <title>Thousands of microbial genomes shed light on interconnected biogeochemical processes in an aquifer system.</title>
        <authorList>
            <person name="Anantharaman K."/>
            <person name="Brown C.T."/>
            <person name="Hug L.A."/>
            <person name="Sharon I."/>
            <person name="Castelle C.J."/>
            <person name="Probst A.J."/>
            <person name="Thomas B.C."/>
            <person name="Singh A."/>
            <person name="Wilkins M.J."/>
            <person name="Karaoz U."/>
            <person name="Brodie E.L."/>
            <person name="Williams K.H."/>
            <person name="Hubbard S.S."/>
            <person name="Banfield J.F."/>
        </authorList>
    </citation>
    <scope>NUCLEOTIDE SEQUENCE [LARGE SCALE GENOMIC DNA]</scope>
</reference>
<dbReference type="Gene3D" id="3.90.1640.30">
    <property type="match status" value="1"/>
</dbReference>
<proteinExistence type="inferred from homology"/>
<keyword evidence="4" id="KW-0378">Hydrolase</keyword>
<dbReference type="GO" id="GO:0003676">
    <property type="term" value="F:nucleic acid binding"/>
    <property type="evidence" value="ECO:0007669"/>
    <property type="project" value="InterPro"/>
</dbReference>
<dbReference type="InterPro" id="IPR038763">
    <property type="entry name" value="DHH_sf"/>
</dbReference>
<feature type="domain" description="DDH" evidence="6">
    <location>
        <begin position="58"/>
        <end position="222"/>
    </location>
</feature>